<evidence type="ECO:0000313" key="2">
    <source>
        <dbReference type="Proteomes" id="UP001597083"/>
    </source>
</evidence>
<dbReference type="EMBL" id="JBHTIR010004186">
    <property type="protein sequence ID" value="MFD0856605.1"/>
    <property type="molecule type" value="Genomic_DNA"/>
</dbReference>
<sequence length="124" mass="13362">MNDIPCEAVMAASEEACLLHLLGDLIVVTAKLDERNLDRYRIVQELIAVSYRVAAAAERVLADEAALITALREAEASRPARPASCPDCEMIDEGLCSRHAGSDTIAKTFKDLGHLLSGPSYCTC</sequence>
<comment type="caution">
    <text evidence="1">The sequence shown here is derived from an EMBL/GenBank/DDBJ whole genome shotgun (WGS) entry which is preliminary data.</text>
</comment>
<organism evidence="1 2">
    <name type="scientific">Actinomadura adrarensis</name>
    <dbReference type="NCBI Taxonomy" id="1819600"/>
    <lineage>
        <taxon>Bacteria</taxon>
        <taxon>Bacillati</taxon>
        <taxon>Actinomycetota</taxon>
        <taxon>Actinomycetes</taxon>
        <taxon>Streptosporangiales</taxon>
        <taxon>Thermomonosporaceae</taxon>
        <taxon>Actinomadura</taxon>
    </lineage>
</organism>
<name>A0ABW3CRR2_9ACTN</name>
<dbReference type="Proteomes" id="UP001597083">
    <property type="component" value="Unassembled WGS sequence"/>
</dbReference>
<evidence type="ECO:0000313" key="1">
    <source>
        <dbReference type="EMBL" id="MFD0856605.1"/>
    </source>
</evidence>
<proteinExistence type="predicted"/>
<protein>
    <submittedName>
        <fullName evidence="1">Uncharacterized protein</fullName>
    </submittedName>
</protein>
<reference evidence="2" key="1">
    <citation type="journal article" date="2019" name="Int. J. Syst. Evol. Microbiol.">
        <title>The Global Catalogue of Microorganisms (GCM) 10K type strain sequencing project: providing services to taxonomists for standard genome sequencing and annotation.</title>
        <authorList>
            <consortium name="The Broad Institute Genomics Platform"/>
            <consortium name="The Broad Institute Genome Sequencing Center for Infectious Disease"/>
            <person name="Wu L."/>
            <person name="Ma J."/>
        </authorList>
    </citation>
    <scope>NUCLEOTIDE SEQUENCE [LARGE SCALE GENOMIC DNA]</scope>
    <source>
        <strain evidence="2">JCM 31696</strain>
    </source>
</reference>
<gene>
    <name evidence="1" type="ORF">ACFQ07_30515</name>
</gene>
<keyword evidence="2" id="KW-1185">Reference proteome</keyword>
<accession>A0ABW3CRR2</accession>